<dbReference type="InterPro" id="IPR008947">
    <property type="entry name" value="PLipase_C/P1_nuclease_dom_sf"/>
</dbReference>
<dbReference type="Pfam" id="PF02265">
    <property type="entry name" value="S1-P1_nuclease"/>
    <property type="match status" value="2"/>
</dbReference>
<keyword evidence="5" id="KW-0378">Hydrolase</keyword>
<comment type="caution">
    <text evidence="10">The sequence shown here is derived from an EMBL/GenBank/DDBJ whole genome shotgun (WGS) entry which is preliminary data.</text>
</comment>
<keyword evidence="11" id="KW-1185">Reference proteome</keyword>
<name>A0A1Y2HRL8_9FUNG</name>
<dbReference type="GO" id="GO:0046872">
    <property type="term" value="F:metal ion binding"/>
    <property type="evidence" value="ECO:0007669"/>
    <property type="project" value="UniProtKB-KW"/>
</dbReference>
<dbReference type="GO" id="GO:0003676">
    <property type="term" value="F:nucleic acid binding"/>
    <property type="evidence" value="ECO:0007669"/>
    <property type="project" value="InterPro"/>
</dbReference>
<evidence type="ECO:0000256" key="7">
    <source>
        <dbReference type="ARBA" id="ARBA00023180"/>
    </source>
</evidence>
<evidence type="ECO:0000256" key="2">
    <source>
        <dbReference type="ARBA" id="ARBA00022722"/>
    </source>
</evidence>
<proteinExistence type="inferred from homology"/>
<dbReference type="PANTHER" id="PTHR33146:SF26">
    <property type="entry name" value="ENDONUCLEASE 4"/>
    <property type="match status" value="1"/>
</dbReference>
<evidence type="ECO:0000256" key="8">
    <source>
        <dbReference type="SAM" id="MobiDB-lite"/>
    </source>
</evidence>
<feature type="compositionally biased region" description="Basic residues" evidence="8">
    <location>
        <begin position="203"/>
        <end position="215"/>
    </location>
</feature>
<keyword evidence="4" id="KW-0255">Endonuclease</keyword>
<keyword evidence="6" id="KW-1015">Disulfide bond</keyword>
<evidence type="ECO:0000256" key="3">
    <source>
        <dbReference type="ARBA" id="ARBA00022723"/>
    </source>
</evidence>
<keyword evidence="9" id="KW-0732">Signal</keyword>
<dbReference type="AlphaFoldDB" id="A0A1Y2HRL8"/>
<dbReference type="GO" id="GO:0016788">
    <property type="term" value="F:hydrolase activity, acting on ester bonds"/>
    <property type="evidence" value="ECO:0007669"/>
    <property type="project" value="InterPro"/>
</dbReference>
<feature type="region of interest" description="Disordered" evidence="8">
    <location>
        <begin position="232"/>
        <end position="358"/>
    </location>
</feature>
<dbReference type="Gene3D" id="1.10.575.10">
    <property type="entry name" value="P1 Nuclease"/>
    <property type="match status" value="2"/>
</dbReference>
<feature type="signal peptide" evidence="9">
    <location>
        <begin position="1"/>
        <end position="25"/>
    </location>
</feature>
<feature type="compositionally biased region" description="Polar residues" evidence="8">
    <location>
        <begin position="256"/>
        <end position="271"/>
    </location>
</feature>
<dbReference type="CDD" id="cd11010">
    <property type="entry name" value="S1-P1_nuclease"/>
    <property type="match status" value="2"/>
</dbReference>
<feature type="compositionally biased region" description="Low complexity" evidence="8">
    <location>
        <begin position="272"/>
        <end position="283"/>
    </location>
</feature>
<dbReference type="PANTHER" id="PTHR33146">
    <property type="entry name" value="ENDONUCLEASE 4"/>
    <property type="match status" value="1"/>
</dbReference>
<keyword evidence="2" id="KW-0540">Nuclease</keyword>
<accession>A0A1Y2HRL8</accession>
<feature type="region of interest" description="Disordered" evidence="8">
    <location>
        <begin position="139"/>
        <end position="215"/>
    </location>
</feature>
<comment type="similarity">
    <text evidence="1">Belongs to the nuclease type I family.</text>
</comment>
<feature type="compositionally biased region" description="Low complexity" evidence="8">
    <location>
        <begin position="148"/>
        <end position="164"/>
    </location>
</feature>
<evidence type="ECO:0000256" key="1">
    <source>
        <dbReference type="ARBA" id="ARBA00009547"/>
    </source>
</evidence>
<evidence type="ECO:0000313" key="11">
    <source>
        <dbReference type="Proteomes" id="UP000193411"/>
    </source>
</evidence>
<organism evidence="10 11">
    <name type="scientific">Catenaria anguillulae PL171</name>
    <dbReference type="NCBI Taxonomy" id="765915"/>
    <lineage>
        <taxon>Eukaryota</taxon>
        <taxon>Fungi</taxon>
        <taxon>Fungi incertae sedis</taxon>
        <taxon>Blastocladiomycota</taxon>
        <taxon>Blastocladiomycetes</taxon>
        <taxon>Blastocladiales</taxon>
        <taxon>Catenariaceae</taxon>
        <taxon>Catenaria</taxon>
    </lineage>
</organism>
<feature type="chain" id="PRO_5012327574" evidence="9">
    <location>
        <begin position="26"/>
        <end position="635"/>
    </location>
</feature>
<feature type="compositionally biased region" description="Basic and acidic residues" evidence="8">
    <location>
        <begin position="184"/>
        <end position="196"/>
    </location>
</feature>
<evidence type="ECO:0000256" key="5">
    <source>
        <dbReference type="ARBA" id="ARBA00022801"/>
    </source>
</evidence>
<protein>
    <submittedName>
        <fullName evidence="10">S1/P1 nuclease-domain-containing protein</fullName>
    </submittedName>
</protein>
<sequence>MANFKLLAILAFTAVVANLSEPVAAWGEEGHRAVARIGYSLLTPKAKATVDELLKAGNYTLDSAATWPDTIRKTIPRYSTSGEWHYIDAHDNPPEGNCAAVAYPGDCPEGRCIISALAKAAFILADTKPVLAKRNLKSRPTFDKFGRPIPQLPEEQPAEQQQQHSPEEQQKSVYPETPNSADEPVAKEPETKHPEPKPAVIIGKHKKKCRPRRKHTTTAVVAVELTQGLEPTKIVDMPTEPGKQTQVVVDERAPDTPQTPTQVAEQPAASNPQQPTQPCEQPTAIVPKPYQPQEPAQVIVDVPSKPKPSTDVEPKPHEPTKTQIAESQQPTATEPFEGDQDQGPHQGEPTATGAPAEGQCTTTYYYGKPGKHTKTITTTTTCGGGASETVAPPSSSESATLTSAVPTTASASGTTTSVSASSSQTTTFTSVASTTASATSSTSVSATTTTTTATATASPIPNPNPNEPHPIINIGSKAEALSFLIHFSGDISQPEHTSGYLRGGNGFNVTVNGKRSNLHSAWDGAFIRESIAKDFGGKWDAWVDHLQKQALTADEARNIACGSKLTGTDVGATEKCTLDWAQDTVKFVCGTVFQGIKDGDEVLGGEYYKKSLEVTNRQIIKGGHRMAAVLNKLFG</sequence>
<evidence type="ECO:0000256" key="6">
    <source>
        <dbReference type="ARBA" id="ARBA00023157"/>
    </source>
</evidence>
<keyword evidence="3" id="KW-0479">Metal-binding</keyword>
<dbReference type="OrthoDB" id="441446at2759"/>
<feature type="region of interest" description="Disordered" evidence="8">
    <location>
        <begin position="382"/>
        <end position="472"/>
    </location>
</feature>
<dbReference type="GO" id="GO:0006308">
    <property type="term" value="P:DNA catabolic process"/>
    <property type="evidence" value="ECO:0007669"/>
    <property type="project" value="InterPro"/>
</dbReference>
<feature type="compositionally biased region" description="Low complexity" evidence="8">
    <location>
        <begin position="398"/>
        <end position="459"/>
    </location>
</feature>
<reference evidence="10 11" key="1">
    <citation type="submission" date="2016-07" db="EMBL/GenBank/DDBJ databases">
        <title>Pervasive Adenine N6-methylation of Active Genes in Fungi.</title>
        <authorList>
            <consortium name="DOE Joint Genome Institute"/>
            <person name="Mondo S.J."/>
            <person name="Dannebaum R.O."/>
            <person name="Kuo R.C."/>
            <person name="Labutti K."/>
            <person name="Haridas S."/>
            <person name="Kuo A."/>
            <person name="Salamov A."/>
            <person name="Ahrendt S.R."/>
            <person name="Lipzen A."/>
            <person name="Sullivan W."/>
            <person name="Andreopoulos W.B."/>
            <person name="Clum A."/>
            <person name="Lindquist E."/>
            <person name="Daum C."/>
            <person name="Ramamoorthy G.K."/>
            <person name="Gryganskyi A."/>
            <person name="Culley D."/>
            <person name="Magnuson J.K."/>
            <person name="James T.Y."/>
            <person name="O'Malley M.A."/>
            <person name="Stajich J.E."/>
            <person name="Spatafora J.W."/>
            <person name="Visel A."/>
            <person name="Grigoriev I.V."/>
        </authorList>
    </citation>
    <scope>NUCLEOTIDE SEQUENCE [LARGE SCALE GENOMIC DNA]</scope>
    <source>
        <strain evidence="10 11">PL171</strain>
    </source>
</reference>
<dbReference type="Proteomes" id="UP000193411">
    <property type="component" value="Unassembled WGS sequence"/>
</dbReference>
<feature type="compositionally biased region" description="Polar residues" evidence="8">
    <location>
        <begin position="321"/>
        <end position="332"/>
    </location>
</feature>
<evidence type="ECO:0000256" key="9">
    <source>
        <dbReference type="SAM" id="SignalP"/>
    </source>
</evidence>
<evidence type="ECO:0000313" key="10">
    <source>
        <dbReference type="EMBL" id="ORZ37240.1"/>
    </source>
</evidence>
<feature type="compositionally biased region" description="Basic and acidic residues" evidence="8">
    <location>
        <begin position="308"/>
        <end position="320"/>
    </location>
</feature>
<dbReference type="InterPro" id="IPR003154">
    <property type="entry name" value="S1/P1nuclease"/>
</dbReference>
<dbReference type="EMBL" id="MCFL01000013">
    <property type="protein sequence ID" value="ORZ37240.1"/>
    <property type="molecule type" value="Genomic_DNA"/>
</dbReference>
<gene>
    <name evidence="10" type="ORF">BCR44DRAFT_62505</name>
</gene>
<dbReference type="STRING" id="765915.A0A1Y2HRL8"/>
<keyword evidence="7" id="KW-0325">Glycoprotein</keyword>
<dbReference type="SUPFAM" id="SSF48537">
    <property type="entry name" value="Phospholipase C/P1 nuclease"/>
    <property type="match status" value="2"/>
</dbReference>
<evidence type="ECO:0000256" key="4">
    <source>
        <dbReference type="ARBA" id="ARBA00022759"/>
    </source>
</evidence>
<dbReference type="GO" id="GO:0004519">
    <property type="term" value="F:endonuclease activity"/>
    <property type="evidence" value="ECO:0007669"/>
    <property type="project" value="UniProtKB-KW"/>
</dbReference>